<sequence>MAQIALVPYGNAGNQIAGAYEGLLSYQPLNHQKDEIRLLRVDLSESGHHELELKSNISLRMSMPRYTALSYPWGTGRRRICIEIDGSRLYISQYLDAALKAVKKHWRSMANTPKYRYLWVDQICINQAYAAEKNHQVAFMGTIYEMAEEVIIWLPVARDTPVRDKIDAGFSTWRDWRDYHLDYSSPRKLWYDRNLSTHRPEVTVSRASLRVWTRMHRIVRNSWWERAWVYQEFMLSTRATFLISGLAIPWLDFQKFLDKVYSRLPAHVADSEAAIASLRRQKKRLNAMTWNSPTLWKRVLGMESADQKWAYEELGYVRRKIADLTAHNTAMAEAQESWELATFMMRSRAARLSFAGRTYQKLSALMYHGRNCKSTDPRDKVFAFLGLADP</sequence>
<evidence type="ECO:0000313" key="2">
    <source>
        <dbReference type="EMBL" id="WPA97829.1"/>
    </source>
</evidence>
<evidence type="ECO:0000313" key="3">
    <source>
        <dbReference type="Proteomes" id="UP001302367"/>
    </source>
</evidence>
<dbReference type="PANTHER" id="PTHR24148">
    <property type="entry name" value="ANKYRIN REPEAT DOMAIN-CONTAINING PROTEIN 39 HOMOLOG-RELATED"/>
    <property type="match status" value="1"/>
</dbReference>
<gene>
    <name evidence="2" type="ORF">RHO25_002440</name>
</gene>
<dbReference type="InterPro" id="IPR010730">
    <property type="entry name" value="HET"/>
</dbReference>
<feature type="domain" description="Heterokaryon incompatibility" evidence="1">
    <location>
        <begin position="66"/>
        <end position="232"/>
    </location>
</feature>
<reference evidence="2 3" key="1">
    <citation type="submission" date="2023-09" db="EMBL/GenBank/DDBJ databases">
        <title>Complete-Gapless Cercospora beticola genome.</title>
        <authorList>
            <person name="Wyatt N.A."/>
            <person name="Spanner R.E."/>
            <person name="Bolton M.D."/>
        </authorList>
    </citation>
    <scope>NUCLEOTIDE SEQUENCE [LARGE SCALE GENOMIC DNA]</scope>
    <source>
        <strain evidence="2">Cb09-40</strain>
    </source>
</reference>
<dbReference type="Pfam" id="PF06985">
    <property type="entry name" value="HET"/>
    <property type="match status" value="1"/>
</dbReference>
<protein>
    <recommendedName>
        <fullName evidence="1">Heterokaryon incompatibility domain-containing protein</fullName>
    </recommendedName>
</protein>
<dbReference type="RefSeq" id="XP_065458329.1">
    <property type="nucleotide sequence ID" value="XM_065602257.1"/>
</dbReference>
<dbReference type="PANTHER" id="PTHR24148:SF64">
    <property type="entry name" value="HETEROKARYON INCOMPATIBILITY DOMAIN-CONTAINING PROTEIN"/>
    <property type="match status" value="1"/>
</dbReference>
<dbReference type="Proteomes" id="UP001302367">
    <property type="component" value="Chromosome 2"/>
</dbReference>
<accession>A0ABZ0NEC6</accession>
<dbReference type="InterPro" id="IPR052895">
    <property type="entry name" value="HetReg/Transcr_Mod"/>
</dbReference>
<dbReference type="EMBL" id="CP134185">
    <property type="protein sequence ID" value="WPA97829.1"/>
    <property type="molecule type" value="Genomic_DNA"/>
</dbReference>
<organism evidence="2 3">
    <name type="scientific">Cercospora beticola</name>
    <name type="common">Sugarbeet leaf spot fungus</name>
    <dbReference type="NCBI Taxonomy" id="122368"/>
    <lineage>
        <taxon>Eukaryota</taxon>
        <taxon>Fungi</taxon>
        <taxon>Dikarya</taxon>
        <taxon>Ascomycota</taxon>
        <taxon>Pezizomycotina</taxon>
        <taxon>Dothideomycetes</taxon>
        <taxon>Dothideomycetidae</taxon>
        <taxon>Mycosphaerellales</taxon>
        <taxon>Mycosphaerellaceae</taxon>
        <taxon>Cercospora</taxon>
    </lineage>
</organism>
<keyword evidence="3" id="KW-1185">Reference proteome</keyword>
<name>A0ABZ0NEC6_CERBT</name>
<dbReference type="GeneID" id="90643860"/>
<proteinExistence type="predicted"/>
<evidence type="ECO:0000259" key="1">
    <source>
        <dbReference type="Pfam" id="PF06985"/>
    </source>
</evidence>